<proteinExistence type="predicted"/>
<feature type="transmembrane region" description="Helical" evidence="11">
    <location>
        <begin position="455"/>
        <end position="476"/>
    </location>
</feature>
<keyword evidence="6 11" id="KW-0472">Membrane</keyword>
<keyword evidence="5" id="KW-0297">G-protein coupled receptor</keyword>
<dbReference type="SUPFAM" id="SSF81321">
    <property type="entry name" value="Family A G protein-coupled receptor-like"/>
    <property type="match status" value="1"/>
</dbReference>
<feature type="domain" description="G-protein coupled receptors family 1 profile" evidence="12">
    <location>
        <begin position="53"/>
        <end position="474"/>
    </location>
</feature>
<feature type="transmembrane region" description="Helical" evidence="11">
    <location>
        <begin position="213"/>
        <end position="239"/>
    </location>
</feature>
<feature type="transmembrane region" description="Helical" evidence="11">
    <location>
        <begin position="159"/>
        <end position="178"/>
    </location>
</feature>
<dbReference type="PANTHER" id="PTHR24248:SF199">
    <property type="entry name" value="IP13425P-RELATED"/>
    <property type="match status" value="1"/>
</dbReference>
<evidence type="ECO:0000256" key="11">
    <source>
        <dbReference type="SAM" id="Phobius"/>
    </source>
</evidence>
<keyword evidence="8" id="KW-0675">Receptor</keyword>
<feature type="compositionally biased region" description="Low complexity" evidence="10">
    <location>
        <begin position="303"/>
        <end position="317"/>
    </location>
</feature>
<name>A0A183UJH7_TOXCA</name>
<evidence type="ECO:0000256" key="7">
    <source>
        <dbReference type="ARBA" id="ARBA00023157"/>
    </source>
</evidence>
<feature type="transmembrane region" description="Helical" evidence="11">
    <location>
        <begin position="413"/>
        <end position="435"/>
    </location>
</feature>
<dbReference type="WBParaSite" id="TCNE_0000864701-mRNA-1">
    <property type="protein sequence ID" value="TCNE_0000864701-mRNA-1"/>
    <property type="gene ID" value="TCNE_0000864701"/>
</dbReference>
<accession>A0A183UJH7</accession>
<dbReference type="GO" id="GO:0043410">
    <property type="term" value="P:positive regulation of MAPK cascade"/>
    <property type="evidence" value="ECO:0007669"/>
    <property type="project" value="TreeGrafter"/>
</dbReference>
<dbReference type="PROSITE" id="PS50262">
    <property type="entry name" value="G_PROTEIN_RECEP_F1_2"/>
    <property type="match status" value="1"/>
</dbReference>
<evidence type="ECO:0000256" key="10">
    <source>
        <dbReference type="SAM" id="MobiDB-lite"/>
    </source>
</evidence>
<keyword evidence="3 11" id="KW-0812">Transmembrane</keyword>
<evidence type="ECO:0000313" key="13">
    <source>
        <dbReference type="EMBL" id="VDM39968.1"/>
    </source>
</evidence>
<reference evidence="13 14" key="2">
    <citation type="submission" date="2018-11" db="EMBL/GenBank/DDBJ databases">
        <authorList>
            <consortium name="Pathogen Informatics"/>
        </authorList>
    </citation>
    <scope>NUCLEOTIDE SEQUENCE [LARGE SCALE GENOMIC DNA]</scope>
</reference>
<evidence type="ECO:0000256" key="1">
    <source>
        <dbReference type="ARBA" id="ARBA00004651"/>
    </source>
</evidence>
<evidence type="ECO:0000256" key="6">
    <source>
        <dbReference type="ARBA" id="ARBA00023136"/>
    </source>
</evidence>
<keyword evidence="7" id="KW-1015">Disulfide bond</keyword>
<dbReference type="InterPro" id="IPR000276">
    <property type="entry name" value="GPCR_Rhodpsn"/>
</dbReference>
<dbReference type="Pfam" id="PF00001">
    <property type="entry name" value="7tm_1"/>
    <property type="match status" value="1"/>
</dbReference>
<organism evidence="14 15">
    <name type="scientific">Toxocara canis</name>
    <name type="common">Canine roundworm</name>
    <dbReference type="NCBI Taxonomy" id="6265"/>
    <lineage>
        <taxon>Eukaryota</taxon>
        <taxon>Metazoa</taxon>
        <taxon>Ecdysozoa</taxon>
        <taxon>Nematoda</taxon>
        <taxon>Chromadorea</taxon>
        <taxon>Rhabditida</taxon>
        <taxon>Spirurina</taxon>
        <taxon>Ascaridomorpha</taxon>
        <taxon>Ascaridoidea</taxon>
        <taxon>Toxocaridae</taxon>
        <taxon>Toxocara</taxon>
    </lineage>
</organism>
<evidence type="ECO:0000259" key="12">
    <source>
        <dbReference type="PROSITE" id="PS50262"/>
    </source>
</evidence>
<evidence type="ECO:0000256" key="8">
    <source>
        <dbReference type="ARBA" id="ARBA00023170"/>
    </source>
</evidence>
<dbReference type="InterPro" id="IPR017452">
    <property type="entry name" value="GPCR_Rhodpsn_7TM"/>
</dbReference>
<evidence type="ECO:0000256" key="4">
    <source>
        <dbReference type="ARBA" id="ARBA00022989"/>
    </source>
</evidence>
<keyword evidence="14" id="KW-1185">Reference proteome</keyword>
<dbReference type="GO" id="GO:0071880">
    <property type="term" value="P:adenylate cyclase-activating adrenergic receptor signaling pathway"/>
    <property type="evidence" value="ECO:0007669"/>
    <property type="project" value="TreeGrafter"/>
</dbReference>
<feature type="region of interest" description="Disordered" evidence="10">
    <location>
        <begin position="267"/>
        <end position="324"/>
    </location>
</feature>
<dbReference type="PRINTS" id="PR00237">
    <property type="entry name" value="GPCRRHODOPSN"/>
</dbReference>
<keyword evidence="2" id="KW-1003">Cell membrane</keyword>
<comment type="subcellular location">
    <subcellularLocation>
        <location evidence="1">Cell membrane</location>
        <topology evidence="1">Multi-pass membrane protein</topology>
    </subcellularLocation>
</comment>
<evidence type="ECO:0000256" key="9">
    <source>
        <dbReference type="ARBA" id="ARBA00023224"/>
    </source>
</evidence>
<feature type="transmembrane region" description="Helical" evidence="11">
    <location>
        <begin position="121"/>
        <end position="139"/>
    </location>
</feature>
<keyword evidence="4 11" id="KW-1133">Transmembrane helix</keyword>
<evidence type="ECO:0000256" key="3">
    <source>
        <dbReference type="ARBA" id="ARBA00022692"/>
    </source>
</evidence>
<evidence type="ECO:0000313" key="14">
    <source>
        <dbReference type="Proteomes" id="UP000050794"/>
    </source>
</evidence>
<feature type="transmembrane region" description="Helical" evidence="11">
    <location>
        <begin position="37"/>
        <end position="62"/>
    </location>
</feature>
<dbReference type="GO" id="GO:0004993">
    <property type="term" value="F:G protein-coupled serotonin receptor activity"/>
    <property type="evidence" value="ECO:0007669"/>
    <property type="project" value="UniProtKB-ARBA"/>
</dbReference>
<evidence type="ECO:0000256" key="2">
    <source>
        <dbReference type="ARBA" id="ARBA00022475"/>
    </source>
</evidence>
<gene>
    <name evidence="13" type="ORF">TCNE_LOCUS8647</name>
</gene>
<dbReference type="Proteomes" id="UP000050794">
    <property type="component" value="Unassembled WGS sequence"/>
</dbReference>
<dbReference type="EMBL" id="UYWY01019962">
    <property type="protein sequence ID" value="VDM39968.1"/>
    <property type="molecule type" value="Genomic_DNA"/>
</dbReference>
<protein>
    <submittedName>
        <fullName evidence="15">G_PROTEIN_RECEP_F1_2 domain-containing protein</fullName>
    </submittedName>
</protein>
<dbReference type="PANTHER" id="PTHR24248">
    <property type="entry name" value="ADRENERGIC RECEPTOR-RELATED G-PROTEIN COUPLED RECEPTOR"/>
    <property type="match status" value="1"/>
</dbReference>
<dbReference type="GO" id="GO:0005886">
    <property type="term" value="C:plasma membrane"/>
    <property type="evidence" value="ECO:0007669"/>
    <property type="project" value="UniProtKB-SubCell"/>
</dbReference>
<sequence>MRLLLPEVRHVSILNTTSDRIDYQGILYVDFTTVVRYGAVSLAGFTTTFTILANMLTIFVLIRHRQLHSSVSNLYILSLSFADLFIGLLVMVIMAVHLFVYRLRWFFGPSWLCDAWQLSDIIFSTTSLYSICAIALDRVWNLEKPLRVFKRNRKMAKRLIIVIWILPIVTWTPIYFVLTNRIHAETFYALSKDSIGVLQMQTTTCYTHWNNQYVVPVVAVPLLYIPAIVLIAMFIRISLVVHRHLKFLREHSNKSMKSIASLGIDVAPPSSSNSVGKSREGTPLRTPELSRKSIDNNFTTLTSGCSGSAARSSRSPSPRLPKLEWNLAPLSEEHSSGRDRSQSEHFQLPNEQLQQLKETAVISKHHRNQETVSVPVRRQSIQSKDLLMIQRSDVLLMNTSNPEGTLLVRAAKAVALILSSFLVCWVPFLVLWPIKVFCNEIEHLAAFSECISEDVYMTSIWLNYLCSTINPILYTLSSPRIRGLLRIYLTCRSPRSPLKASAFRSATIV</sequence>
<feature type="transmembrane region" description="Helical" evidence="11">
    <location>
        <begin position="74"/>
        <end position="101"/>
    </location>
</feature>
<evidence type="ECO:0000256" key="5">
    <source>
        <dbReference type="ARBA" id="ARBA00023040"/>
    </source>
</evidence>
<evidence type="ECO:0000313" key="15">
    <source>
        <dbReference type="WBParaSite" id="TCNE_0000864701-mRNA-1"/>
    </source>
</evidence>
<reference evidence="15" key="1">
    <citation type="submission" date="2016-06" db="UniProtKB">
        <authorList>
            <consortium name="WormBaseParasite"/>
        </authorList>
    </citation>
    <scope>IDENTIFICATION</scope>
</reference>
<keyword evidence="9" id="KW-0807">Transducer</keyword>
<feature type="compositionally biased region" description="Basic and acidic residues" evidence="10">
    <location>
        <begin position="277"/>
        <end position="294"/>
    </location>
</feature>
<dbReference type="Gene3D" id="1.20.1070.10">
    <property type="entry name" value="Rhodopsin 7-helix transmembrane proteins"/>
    <property type="match status" value="2"/>
</dbReference>
<dbReference type="AlphaFoldDB" id="A0A183UJH7"/>